<organism evidence="1 2">
    <name type="scientific">Lophiostoma macrostomum CBS 122681</name>
    <dbReference type="NCBI Taxonomy" id="1314788"/>
    <lineage>
        <taxon>Eukaryota</taxon>
        <taxon>Fungi</taxon>
        <taxon>Dikarya</taxon>
        <taxon>Ascomycota</taxon>
        <taxon>Pezizomycotina</taxon>
        <taxon>Dothideomycetes</taxon>
        <taxon>Pleosporomycetidae</taxon>
        <taxon>Pleosporales</taxon>
        <taxon>Lophiostomataceae</taxon>
        <taxon>Lophiostoma</taxon>
    </lineage>
</organism>
<dbReference type="EMBL" id="MU004532">
    <property type="protein sequence ID" value="KAF2648565.1"/>
    <property type="molecule type" value="Genomic_DNA"/>
</dbReference>
<gene>
    <name evidence="1" type="ORF">K491DRAFT_722455</name>
</gene>
<dbReference type="PANTHER" id="PTHR38790">
    <property type="entry name" value="2EXR DOMAIN-CONTAINING PROTEIN-RELATED"/>
    <property type="match status" value="1"/>
</dbReference>
<accession>A0A6A6SL04</accession>
<evidence type="ECO:0000313" key="1">
    <source>
        <dbReference type="EMBL" id="KAF2648565.1"/>
    </source>
</evidence>
<keyword evidence="2" id="KW-1185">Reference proteome</keyword>
<protein>
    <submittedName>
        <fullName evidence="1">Uncharacterized protein</fullName>
    </submittedName>
</protein>
<sequence>MATTDKDAITARNSLESPLLRLPGEIRDKIYKYAIGGNIIKFSRVNSGRTGTRKTVVSCFDDFFTIPSFSPGPPFKQLLSLGLVCRQTASETQGLPLATNILGFLGLWELGSVLSSISNDKRNHIIDIVIIDAMLMGIQPFKDFSMTHQLPATTVLMPSLKRIFVIKQVDHEGQSLWGRRWENIPLEAAAKEIFGIGDGQRESCKIVIIDS</sequence>
<dbReference type="PANTHER" id="PTHR38790:SF4">
    <property type="entry name" value="2EXR DOMAIN-CONTAINING PROTEIN"/>
    <property type="match status" value="1"/>
</dbReference>
<name>A0A6A6SL04_9PLEO</name>
<dbReference type="AlphaFoldDB" id="A0A6A6SL04"/>
<dbReference type="Proteomes" id="UP000799324">
    <property type="component" value="Unassembled WGS sequence"/>
</dbReference>
<evidence type="ECO:0000313" key="2">
    <source>
        <dbReference type="Proteomes" id="UP000799324"/>
    </source>
</evidence>
<reference evidence="1" key="1">
    <citation type="journal article" date="2020" name="Stud. Mycol.">
        <title>101 Dothideomycetes genomes: a test case for predicting lifestyles and emergence of pathogens.</title>
        <authorList>
            <person name="Haridas S."/>
            <person name="Albert R."/>
            <person name="Binder M."/>
            <person name="Bloem J."/>
            <person name="Labutti K."/>
            <person name="Salamov A."/>
            <person name="Andreopoulos B."/>
            <person name="Baker S."/>
            <person name="Barry K."/>
            <person name="Bills G."/>
            <person name="Bluhm B."/>
            <person name="Cannon C."/>
            <person name="Castanera R."/>
            <person name="Culley D."/>
            <person name="Daum C."/>
            <person name="Ezra D."/>
            <person name="Gonzalez J."/>
            <person name="Henrissat B."/>
            <person name="Kuo A."/>
            <person name="Liang C."/>
            <person name="Lipzen A."/>
            <person name="Lutzoni F."/>
            <person name="Magnuson J."/>
            <person name="Mondo S."/>
            <person name="Nolan M."/>
            <person name="Ohm R."/>
            <person name="Pangilinan J."/>
            <person name="Park H.-J."/>
            <person name="Ramirez L."/>
            <person name="Alfaro M."/>
            <person name="Sun H."/>
            <person name="Tritt A."/>
            <person name="Yoshinaga Y."/>
            <person name="Zwiers L.-H."/>
            <person name="Turgeon B."/>
            <person name="Goodwin S."/>
            <person name="Spatafora J."/>
            <person name="Crous P."/>
            <person name="Grigoriev I."/>
        </authorList>
    </citation>
    <scope>NUCLEOTIDE SEQUENCE</scope>
    <source>
        <strain evidence="1">CBS 122681</strain>
    </source>
</reference>
<dbReference type="OrthoDB" id="5413827at2759"/>
<proteinExistence type="predicted"/>